<name>A0ABW0P8A3_9HYPH</name>
<dbReference type="PANTHER" id="PTHR43685">
    <property type="entry name" value="GLYCOSYLTRANSFERASE"/>
    <property type="match status" value="1"/>
</dbReference>
<evidence type="ECO:0000259" key="1">
    <source>
        <dbReference type="Pfam" id="PF00535"/>
    </source>
</evidence>
<protein>
    <submittedName>
        <fullName evidence="2">Glycosyltransferase family 2 protein</fullName>
        <ecNumber evidence="2">2.4.-.-</ecNumber>
    </submittedName>
</protein>
<dbReference type="Gene3D" id="3.90.550.10">
    <property type="entry name" value="Spore Coat Polysaccharide Biosynthesis Protein SpsA, Chain A"/>
    <property type="match status" value="1"/>
</dbReference>
<dbReference type="EC" id="2.4.-.-" evidence="2"/>
<keyword evidence="2" id="KW-0328">Glycosyltransferase</keyword>
<keyword evidence="3" id="KW-1185">Reference proteome</keyword>
<gene>
    <name evidence="2" type="ORF">ACFPN9_22315</name>
</gene>
<evidence type="ECO:0000313" key="3">
    <source>
        <dbReference type="Proteomes" id="UP001596060"/>
    </source>
</evidence>
<dbReference type="Proteomes" id="UP001596060">
    <property type="component" value="Unassembled WGS sequence"/>
</dbReference>
<feature type="domain" description="Glycosyltransferase 2-like" evidence="1">
    <location>
        <begin position="4"/>
        <end position="116"/>
    </location>
</feature>
<accession>A0ABW0P8A3</accession>
<dbReference type="SUPFAM" id="SSF53448">
    <property type="entry name" value="Nucleotide-diphospho-sugar transferases"/>
    <property type="match status" value="1"/>
</dbReference>
<keyword evidence="2" id="KW-0808">Transferase</keyword>
<dbReference type="InterPro" id="IPR001173">
    <property type="entry name" value="Glyco_trans_2-like"/>
</dbReference>
<reference evidence="3" key="1">
    <citation type="journal article" date="2019" name="Int. J. Syst. Evol. Microbiol.">
        <title>The Global Catalogue of Microorganisms (GCM) 10K type strain sequencing project: providing services to taxonomists for standard genome sequencing and annotation.</title>
        <authorList>
            <consortium name="The Broad Institute Genomics Platform"/>
            <consortium name="The Broad Institute Genome Sequencing Center for Infectious Disease"/>
            <person name="Wu L."/>
            <person name="Ma J."/>
        </authorList>
    </citation>
    <scope>NUCLEOTIDE SEQUENCE [LARGE SCALE GENOMIC DNA]</scope>
    <source>
        <strain evidence="3">CCUG 43117</strain>
    </source>
</reference>
<dbReference type="InterPro" id="IPR029044">
    <property type="entry name" value="Nucleotide-diphossugar_trans"/>
</dbReference>
<comment type="caution">
    <text evidence="2">The sequence shown here is derived from an EMBL/GenBank/DDBJ whole genome shotgun (WGS) entry which is preliminary data.</text>
</comment>
<dbReference type="GO" id="GO:0016757">
    <property type="term" value="F:glycosyltransferase activity"/>
    <property type="evidence" value="ECO:0007669"/>
    <property type="project" value="UniProtKB-KW"/>
</dbReference>
<dbReference type="EMBL" id="JBHSLU010000082">
    <property type="protein sequence ID" value="MFC5507977.1"/>
    <property type="molecule type" value="Genomic_DNA"/>
</dbReference>
<sequence length="301" mass="33712">MKISIITVCYNCSDVLRGCLESVARQTYHDVEHIIVDGASTDATVDVARQFPHVARILSEPDRGIYDAMNKGIALSTGDLIYFLNADDILASDSALADAVSLIEKDPAGDVYYGWLEVRPLKGSSVVYKPLGPSHAAEIMVTGCLPHQSTLARKTVFEKTGVFDLSYRFHADYDWFIKVIGDDNIVLKSLDCAIGSFREGGASSQLEKGQPEVFQIQASAPIYASREWDKRRIELLQEAWLAARIENGHLRAALDQSRGHLQNSSIGRFIRSLTWRDRLLNLLPARSRYALGRVWRWFVPR</sequence>
<dbReference type="RefSeq" id="WP_377817610.1">
    <property type="nucleotide sequence ID" value="NZ_JBHSLU010000082.1"/>
</dbReference>
<proteinExistence type="predicted"/>
<dbReference type="InterPro" id="IPR050834">
    <property type="entry name" value="Glycosyltransf_2"/>
</dbReference>
<dbReference type="CDD" id="cd06433">
    <property type="entry name" value="GT_2_WfgS_like"/>
    <property type="match status" value="1"/>
</dbReference>
<organism evidence="2 3">
    <name type="scientific">Bosea massiliensis</name>
    <dbReference type="NCBI Taxonomy" id="151419"/>
    <lineage>
        <taxon>Bacteria</taxon>
        <taxon>Pseudomonadati</taxon>
        <taxon>Pseudomonadota</taxon>
        <taxon>Alphaproteobacteria</taxon>
        <taxon>Hyphomicrobiales</taxon>
        <taxon>Boseaceae</taxon>
        <taxon>Bosea</taxon>
    </lineage>
</organism>
<evidence type="ECO:0000313" key="2">
    <source>
        <dbReference type="EMBL" id="MFC5507977.1"/>
    </source>
</evidence>
<dbReference type="Pfam" id="PF00535">
    <property type="entry name" value="Glycos_transf_2"/>
    <property type="match status" value="1"/>
</dbReference>
<dbReference type="PANTHER" id="PTHR43685:SF2">
    <property type="entry name" value="GLYCOSYLTRANSFERASE 2-LIKE DOMAIN-CONTAINING PROTEIN"/>
    <property type="match status" value="1"/>
</dbReference>